<name>A0ABN3W0C1_9ACTN</name>
<gene>
    <name evidence="2" type="ORF">GCM10010517_44300</name>
</gene>
<dbReference type="Proteomes" id="UP001500831">
    <property type="component" value="Unassembled WGS sequence"/>
</dbReference>
<protein>
    <submittedName>
        <fullName evidence="2">Uncharacterized protein</fullName>
    </submittedName>
</protein>
<proteinExistence type="predicted"/>
<dbReference type="EMBL" id="BAAAVI010000032">
    <property type="protein sequence ID" value="GAA2881397.1"/>
    <property type="molecule type" value="Genomic_DNA"/>
</dbReference>
<evidence type="ECO:0000313" key="2">
    <source>
        <dbReference type="EMBL" id="GAA2881397.1"/>
    </source>
</evidence>
<feature type="region of interest" description="Disordered" evidence="1">
    <location>
        <begin position="1"/>
        <end position="37"/>
    </location>
</feature>
<organism evidence="2 3">
    <name type="scientific">Streptosporangium fragile</name>
    <dbReference type="NCBI Taxonomy" id="46186"/>
    <lineage>
        <taxon>Bacteria</taxon>
        <taxon>Bacillati</taxon>
        <taxon>Actinomycetota</taxon>
        <taxon>Actinomycetes</taxon>
        <taxon>Streptosporangiales</taxon>
        <taxon>Streptosporangiaceae</taxon>
        <taxon>Streptosporangium</taxon>
    </lineage>
</organism>
<comment type="caution">
    <text evidence="2">The sequence shown here is derived from an EMBL/GenBank/DDBJ whole genome shotgun (WGS) entry which is preliminary data.</text>
</comment>
<sequence>MGDPGGVGEDLSGERGPARQPPPAFGTARGSGRHPEFCELPEGTYAAGRVDAATTVLHLSDAPAAKNTAAAARSTSDAGTPAQAGENILEEARWLISVWTAWKHLKTAPAPAGASLGR</sequence>
<evidence type="ECO:0000313" key="3">
    <source>
        <dbReference type="Proteomes" id="UP001500831"/>
    </source>
</evidence>
<keyword evidence="3" id="KW-1185">Reference proteome</keyword>
<evidence type="ECO:0000256" key="1">
    <source>
        <dbReference type="SAM" id="MobiDB-lite"/>
    </source>
</evidence>
<accession>A0ABN3W0C1</accession>
<reference evidence="2 3" key="1">
    <citation type="journal article" date="2019" name="Int. J. Syst. Evol. Microbiol.">
        <title>The Global Catalogue of Microorganisms (GCM) 10K type strain sequencing project: providing services to taxonomists for standard genome sequencing and annotation.</title>
        <authorList>
            <consortium name="The Broad Institute Genomics Platform"/>
            <consortium name="The Broad Institute Genome Sequencing Center for Infectious Disease"/>
            <person name="Wu L."/>
            <person name="Ma J."/>
        </authorList>
    </citation>
    <scope>NUCLEOTIDE SEQUENCE [LARGE SCALE GENOMIC DNA]</scope>
    <source>
        <strain evidence="2 3">JCM 6242</strain>
    </source>
</reference>